<reference evidence="4" key="1">
    <citation type="journal article" date="2016" name="Nat. Genet.">
        <title>A high-quality carrot genome assembly provides new insights into carotenoid accumulation and asterid genome evolution.</title>
        <authorList>
            <person name="Iorizzo M."/>
            <person name="Ellison S."/>
            <person name="Senalik D."/>
            <person name="Zeng P."/>
            <person name="Satapoomin P."/>
            <person name="Huang J."/>
            <person name="Bowman M."/>
            <person name="Iovene M."/>
            <person name="Sanseverino W."/>
            <person name="Cavagnaro P."/>
            <person name="Yildiz M."/>
            <person name="Macko-Podgorni A."/>
            <person name="Moranska E."/>
            <person name="Grzebelus E."/>
            <person name="Grzebelus D."/>
            <person name="Ashrafi H."/>
            <person name="Zheng Z."/>
            <person name="Cheng S."/>
            <person name="Spooner D."/>
            <person name="Van Deynze A."/>
            <person name="Simon P."/>
        </authorList>
    </citation>
    <scope>NUCLEOTIDE SEQUENCE</scope>
    <source>
        <tissue evidence="4">Leaf</tissue>
    </source>
</reference>
<dbReference type="PROSITE" id="PS51292">
    <property type="entry name" value="ZF_RING_CH"/>
    <property type="match status" value="1"/>
</dbReference>
<protein>
    <submittedName>
        <fullName evidence="4">Uncharacterized protein</fullName>
    </submittedName>
</protein>
<dbReference type="PANTHER" id="PTHR46214">
    <property type="entry name" value="ZINC FINGER, RING-CH-TYPE"/>
    <property type="match status" value="1"/>
</dbReference>
<dbReference type="Proteomes" id="UP000077755">
    <property type="component" value="Chromosome 3"/>
</dbReference>
<keyword evidence="2" id="KW-0863">Zinc-finger</keyword>
<dbReference type="SUPFAM" id="SSF57850">
    <property type="entry name" value="RING/U-box"/>
    <property type="match status" value="1"/>
</dbReference>
<accession>A0A166C7P3</accession>
<dbReference type="EMBL" id="CP093345">
    <property type="protein sequence ID" value="WOG94479.1"/>
    <property type="molecule type" value="Genomic_DNA"/>
</dbReference>
<dbReference type="InterPro" id="IPR011016">
    <property type="entry name" value="Znf_RING-CH"/>
</dbReference>
<reference evidence="4" key="2">
    <citation type="submission" date="2022-03" db="EMBL/GenBank/DDBJ databases">
        <title>Draft title - Genomic analysis of global carrot germplasm unveils the trajectory of domestication and the origin of high carotenoid orange carrot.</title>
        <authorList>
            <person name="Iorizzo M."/>
            <person name="Ellison S."/>
            <person name="Senalik D."/>
            <person name="Macko-Podgorni A."/>
            <person name="Grzebelus D."/>
            <person name="Bostan H."/>
            <person name="Rolling W."/>
            <person name="Curaba J."/>
            <person name="Simon P."/>
        </authorList>
    </citation>
    <scope>NUCLEOTIDE SEQUENCE</scope>
    <source>
        <tissue evidence="4">Leaf</tissue>
    </source>
</reference>
<keyword evidence="5" id="KW-1185">Reference proteome</keyword>
<evidence type="ECO:0000256" key="2">
    <source>
        <dbReference type="ARBA" id="ARBA00022771"/>
    </source>
</evidence>
<evidence type="ECO:0000256" key="3">
    <source>
        <dbReference type="ARBA" id="ARBA00022833"/>
    </source>
</evidence>
<dbReference type="PANTHER" id="PTHR46214:SF30">
    <property type="entry name" value="OS01G0850200 PROTEIN"/>
    <property type="match status" value="1"/>
</dbReference>
<evidence type="ECO:0000313" key="4">
    <source>
        <dbReference type="EMBL" id="WOG94479.1"/>
    </source>
</evidence>
<evidence type="ECO:0000256" key="1">
    <source>
        <dbReference type="ARBA" id="ARBA00022723"/>
    </source>
</evidence>
<keyword evidence="1" id="KW-0479">Metal-binding</keyword>
<dbReference type="GO" id="GO:0008270">
    <property type="term" value="F:zinc ion binding"/>
    <property type="evidence" value="ECO:0007669"/>
    <property type="project" value="UniProtKB-KW"/>
</dbReference>
<keyword evidence="3" id="KW-0862">Zinc</keyword>
<dbReference type="SMART" id="SM00744">
    <property type="entry name" value="RINGv"/>
    <property type="match status" value="1"/>
</dbReference>
<name>A0A166C7P3_DAUCS</name>
<evidence type="ECO:0000313" key="5">
    <source>
        <dbReference type="Proteomes" id="UP000077755"/>
    </source>
</evidence>
<gene>
    <name evidence="4" type="ORF">DCAR_0313775</name>
</gene>
<organism evidence="4 5">
    <name type="scientific">Daucus carota subsp. sativus</name>
    <name type="common">Carrot</name>
    <dbReference type="NCBI Taxonomy" id="79200"/>
    <lineage>
        <taxon>Eukaryota</taxon>
        <taxon>Viridiplantae</taxon>
        <taxon>Streptophyta</taxon>
        <taxon>Embryophyta</taxon>
        <taxon>Tracheophyta</taxon>
        <taxon>Spermatophyta</taxon>
        <taxon>Magnoliopsida</taxon>
        <taxon>eudicotyledons</taxon>
        <taxon>Gunneridae</taxon>
        <taxon>Pentapetalae</taxon>
        <taxon>asterids</taxon>
        <taxon>campanulids</taxon>
        <taxon>Apiales</taxon>
        <taxon>Apiaceae</taxon>
        <taxon>Apioideae</taxon>
        <taxon>Scandiceae</taxon>
        <taxon>Daucinae</taxon>
        <taxon>Daucus</taxon>
        <taxon>Daucus sect. Daucus</taxon>
    </lineage>
</organism>
<proteinExistence type="predicted"/>
<dbReference type="AlphaFoldDB" id="A0A166C7P3"/>
<sequence length="215" mass="23530">MESLELACLSLECGDDRVSSSLSDDYEASLSFSENSDSSIDGYNFINCENEEVFDSKRVLTLVKTECSVDIQSDVLDFNLLLGTAERDCRICHLSLQKGGSDIESGTAIQLGCSCKNDLAAAHQDCAETWFRIKGNRICEICKSIAQNVVASDHMEPPQQASEALTLSENAASAPVSSNIVTPSFSYGHLLLDSMFACMVFAVFLIWIFHFHMAV</sequence>
<dbReference type="Gramene" id="KZN03398">
    <property type="protein sequence ID" value="KZN03398"/>
    <property type="gene ID" value="DCAR_012154"/>
</dbReference>
<dbReference type="Pfam" id="PF12906">
    <property type="entry name" value="RINGv"/>
    <property type="match status" value="1"/>
</dbReference>
<dbReference type="InterPro" id="IPR013083">
    <property type="entry name" value="Znf_RING/FYVE/PHD"/>
</dbReference>
<dbReference type="Gene3D" id="3.30.40.10">
    <property type="entry name" value="Zinc/RING finger domain, C3HC4 (zinc finger)"/>
    <property type="match status" value="1"/>
</dbReference>